<keyword evidence="2" id="KW-1185">Reference proteome</keyword>
<evidence type="ECO:0000313" key="1">
    <source>
        <dbReference type="EMBL" id="NYJ74597.1"/>
    </source>
</evidence>
<proteinExistence type="predicted"/>
<dbReference type="InterPro" id="IPR012545">
    <property type="entry name" value="DUF1697"/>
</dbReference>
<evidence type="ECO:0000313" key="2">
    <source>
        <dbReference type="Proteomes" id="UP000571817"/>
    </source>
</evidence>
<dbReference type="Gene3D" id="3.30.70.1280">
    <property type="entry name" value="SP0830-like domains"/>
    <property type="match status" value="1"/>
</dbReference>
<dbReference type="AlphaFoldDB" id="A0A853DDB3"/>
<protein>
    <submittedName>
        <fullName evidence="1">Uncharacterized protein (DUF1697 family)</fullName>
    </submittedName>
</protein>
<dbReference type="EMBL" id="JACCFW010000001">
    <property type="protein sequence ID" value="NYJ74597.1"/>
    <property type="molecule type" value="Genomic_DNA"/>
</dbReference>
<dbReference type="Proteomes" id="UP000571817">
    <property type="component" value="Unassembled WGS sequence"/>
</dbReference>
<dbReference type="PIRSF" id="PIRSF008502">
    <property type="entry name" value="UCP008502"/>
    <property type="match status" value="1"/>
</dbReference>
<dbReference type="PANTHER" id="PTHR36439">
    <property type="entry name" value="BLL4334 PROTEIN"/>
    <property type="match status" value="1"/>
</dbReference>
<gene>
    <name evidence="1" type="ORF">HNR15_001560</name>
</gene>
<sequence length="179" mass="20258">MPTYIVFLRAVNVRPRWVKMALLRELLSDNAFSDVETYIQSGNLRLQTPMRSAVKVRAELERLIEAEFGFQVPCVVRTPAALAEVAACAEGLASPFPDDEARRYVTFCAEPVKADASDLLHDWEEPGERLRVHGSEVYWWLTKPAHEAKMTNARLEKTVGDATTRDIKVVRTLAERWGS</sequence>
<dbReference type="Pfam" id="PF08002">
    <property type="entry name" value="DUF1697"/>
    <property type="match status" value="1"/>
</dbReference>
<name>A0A853DDB3_9MICO</name>
<organism evidence="1 2">
    <name type="scientific">Allobranchiibius huperziae</name>
    <dbReference type="NCBI Taxonomy" id="1874116"/>
    <lineage>
        <taxon>Bacteria</taxon>
        <taxon>Bacillati</taxon>
        <taxon>Actinomycetota</taxon>
        <taxon>Actinomycetes</taxon>
        <taxon>Micrococcales</taxon>
        <taxon>Dermacoccaceae</taxon>
        <taxon>Allobranchiibius</taxon>
    </lineage>
</organism>
<reference evidence="1 2" key="1">
    <citation type="submission" date="2020-07" db="EMBL/GenBank/DDBJ databases">
        <title>Sequencing the genomes of 1000 actinobacteria strains.</title>
        <authorList>
            <person name="Klenk H.-P."/>
        </authorList>
    </citation>
    <scope>NUCLEOTIDE SEQUENCE [LARGE SCALE GENOMIC DNA]</scope>
    <source>
        <strain evidence="1 2">DSM 29531</strain>
    </source>
</reference>
<comment type="caution">
    <text evidence="1">The sequence shown here is derived from an EMBL/GenBank/DDBJ whole genome shotgun (WGS) entry which is preliminary data.</text>
</comment>
<dbReference type="SUPFAM" id="SSF160379">
    <property type="entry name" value="SP0830-like"/>
    <property type="match status" value="1"/>
</dbReference>
<dbReference type="PANTHER" id="PTHR36439:SF1">
    <property type="entry name" value="DUF1697 DOMAIN-CONTAINING PROTEIN"/>
    <property type="match status" value="1"/>
</dbReference>
<accession>A0A853DDB3</accession>
<dbReference type="RefSeq" id="WP_179480591.1">
    <property type="nucleotide sequence ID" value="NZ_JACCFW010000001.1"/>
</dbReference>